<organism evidence="1 2">
    <name type="scientific">Haloferula sargassicola</name>
    <dbReference type="NCBI Taxonomy" id="490096"/>
    <lineage>
        <taxon>Bacteria</taxon>
        <taxon>Pseudomonadati</taxon>
        <taxon>Verrucomicrobiota</taxon>
        <taxon>Verrucomicrobiia</taxon>
        <taxon>Verrucomicrobiales</taxon>
        <taxon>Verrucomicrobiaceae</taxon>
        <taxon>Haloferula</taxon>
    </lineage>
</organism>
<gene>
    <name evidence="1" type="ORF">Hsar01_02447</name>
</gene>
<dbReference type="InterPro" id="IPR043519">
    <property type="entry name" value="NT_sf"/>
</dbReference>
<dbReference type="Gene3D" id="3.30.460.40">
    <property type="match status" value="1"/>
</dbReference>
<keyword evidence="2" id="KW-1185">Reference proteome</keyword>
<dbReference type="SUPFAM" id="SSF81301">
    <property type="entry name" value="Nucleotidyltransferase"/>
    <property type="match status" value="1"/>
</dbReference>
<reference evidence="1 2" key="1">
    <citation type="submission" date="2024-02" db="EMBL/GenBank/DDBJ databases">
        <title>Haloferula sargassicola NBRC 104335.</title>
        <authorList>
            <person name="Ichikawa N."/>
            <person name="Katano-Makiyama Y."/>
            <person name="Hidaka K."/>
        </authorList>
    </citation>
    <scope>NUCLEOTIDE SEQUENCE [LARGE SCALE GENOMIC DNA]</scope>
    <source>
        <strain evidence="1 2">NBRC 104335</strain>
    </source>
</reference>
<proteinExistence type="predicted"/>
<name>A0ABP9UNS3_9BACT</name>
<sequence>MNSDFKDLLRIFAEEQVEYLVVGAYAVIHHTQPRYTKDIDLWIKPSEENSFRVARAFHRFGLPLIEVTREDFAGPGLQYVVGVSPCQIDFLTSLPGAGEFEDAWKHRSTGKAGTFPIHFLGKNELLQSKTLAGRPQDLADIDELLRANNPTDH</sequence>
<dbReference type="EMBL" id="BAABRI010000013">
    <property type="protein sequence ID" value="GAA5483218.1"/>
    <property type="molecule type" value="Genomic_DNA"/>
</dbReference>
<evidence type="ECO:0008006" key="3">
    <source>
        <dbReference type="Google" id="ProtNLM"/>
    </source>
</evidence>
<protein>
    <recommendedName>
        <fullName evidence="3">Nucleotidyltransferase family protein</fullName>
    </recommendedName>
</protein>
<evidence type="ECO:0000313" key="2">
    <source>
        <dbReference type="Proteomes" id="UP001476282"/>
    </source>
</evidence>
<dbReference type="RefSeq" id="WP_353567339.1">
    <property type="nucleotide sequence ID" value="NZ_BAABRI010000013.1"/>
</dbReference>
<comment type="caution">
    <text evidence="1">The sequence shown here is derived from an EMBL/GenBank/DDBJ whole genome shotgun (WGS) entry which is preliminary data.</text>
</comment>
<dbReference type="Proteomes" id="UP001476282">
    <property type="component" value="Unassembled WGS sequence"/>
</dbReference>
<evidence type="ECO:0000313" key="1">
    <source>
        <dbReference type="EMBL" id="GAA5483218.1"/>
    </source>
</evidence>
<accession>A0ABP9UNS3</accession>